<feature type="transmembrane region" description="Helical" evidence="1">
    <location>
        <begin position="20"/>
        <end position="45"/>
    </location>
</feature>
<sequence>MSGLTGTGALLRLALRRDRVVLPVCIVLLVLLAGGSAQATLALYATPAELTAAAEAVNASPSIVAMFGPIADPTNPGAIASFKTVSLGAIFVALLAYALVRRHTRTEEEAGRTELVGAAVVGRRAPLTAAVLLAIGACLVTSILVAVYLIGLGLDPAGSVGYGLYWLSAGLAFTGISAVAAQLTQTARGASAWALGALGVAYVLRAIGATSQGAASVLTWLSPLGWGEKLEIYGGNRFVVFLIPVAFTIVTVGAAYALRERRDLGAGLVAGRGGPARAAASLSSPLALAWRLQRGAFVGWLVAYALLGFVLGAVAVNVGDFINDPKVEDMLRQLGGNASSLSDLYLAAEFNFLAIGAGAYGISAALRLRSEEVDGHSEQVLATHTSRPALLGSHA</sequence>
<feature type="transmembrane region" description="Helical" evidence="1">
    <location>
        <begin position="193"/>
        <end position="218"/>
    </location>
</feature>
<dbReference type="EMBL" id="AWQS01000228">
    <property type="protein sequence ID" value="EWT04530.1"/>
    <property type="molecule type" value="Genomic_DNA"/>
</dbReference>
<dbReference type="OrthoDB" id="2014935at2"/>
<feature type="non-terminal residue" evidence="2">
    <location>
        <position position="395"/>
    </location>
</feature>
<reference evidence="3" key="1">
    <citation type="submission" date="2013-08" db="EMBL/GenBank/DDBJ databases">
        <title>Intrasporangium oryzae NRRL B-24470.</title>
        <authorList>
            <person name="Liu H."/>
            <person name="Wang G."/>
        </authorList>
    </citation>
    <scope>NUCLEOTIDE SEQUENCE [LARGE SCALE GENOMIC DNA]</scope>
    <source>
        <strain evidence="3">Q5-1</strain>
    </source>
</reference>
<keyword evidence="1" id="KW-0812">Transmembrane</keyword>
<feature type="transmembrane region" description="Helical" evidence="1">
    <location>
        <begin position="163"/>
        <end position="181"/>
    </location>
</feature>
<accession>W9GES4</accession>
<feature type="transmembrane region" description="Helical" evidence="1">
    <location>
        <begin position="130"/>
        <end position="151"/>
    </location>
</feature>
<evidence type="ECO:0000313" key="3">
    <source>
        <dbReference type="Proteomes" id="UP000019494"/>
    </source>
</evidence>
<evidence type="ECO:0000256" key="1">
    <source>
        <dbReference type="SAM" id="Phobius"/>
    </source>
</evidence>
<feature type="transmembrane region" description="Helical" evidence="1">
    <location>
        <begin position="78"/>
        <end position="100"/>
    </location>
</feature>
<feature type="transmembrane region" description="Helical" evidence="1">
    <location>
        <begin position="297"/>
        <end position="316"/>
    </location>
</feature>
<gene>
    <name evidence="2" type="ORF">N864_09475</name>
</gene>
<keyword evidence="1" id="KW-1133">Transmembrane helix</keyword>
<feature type="transmembrane region" description="Helical" evidence="1">
    <location>
        <begin position="344"/>
        <end position="366"/>
    </location>
</feature>
<feature type="transmembrane region" description="Helical" evidence="1">
    <location>
        <begin position="238"/>
        <end position="258"/>
    </location>
</feature>
<dbReference type="AlphaFoldDB" id="W9GES4"/>
<evidence type="ECO:0000313" key="2">
    <source>
        <dbReference type="EMBL" id="EWT04530.1"/>
    </source>
</evidence>
<keyword evidence="3" id="KW-1185">Reference proteome</keyword>
<dbReference type="RefSeq" id="WP_034720386.1">
    <property type="nucleotide sequence ID" value="NZ_AWQS01000228.1"/>
</dbReference>
<name>W9GES4_9MICO</name>
<keyword evidence="1" id="KW-0472">Membrane</keyword>
<proteinExistence type="predicted"/>
<comment type="caution">
    <text evidence="2">The sequence shown here is derived from an EMBL/GenBank/DDBJ whole genome shotgun (WGS) entry which is preliminary data.</text>
</comment>
<organism evidence="2 3">
    <name type="scientific">Intrasporangium chromatireducens Q5-1</name>
    <dbReference type="NCBI Taxonomy" id="584657"/>
    <lineage>
        <taxon>Bacteria</taxon>
        <taxon>Bacillati</taxon>
        <taxon>Actinomycetota</taxon>
        <taxon>Actinomycetes</taxon>
        <taxon>Micrococcales</taxon>
        <taxon>Intrasporangiaceae</taxon>
        <taxon>Intrasporangium</taxon>
    </lineage>
</organism>
<dbReference type="Proteomes" id="UP000019494">
    <property type="component" value="Unassembled WGS sequence"/>
</dbReference>
<protein>
    <submittedName>
        <fullName evidence="2">Polyketide antibiotic transporter</fullName>
    </submittedName>
</protein>